<feature type="chain" id="PRO_5003313700" evidence="1">
    <location>
        <begin position="25"/>
        <end position="90"/>
    </location>
</feature>
<dbReference type="Proteomes" id="UP000007797">
    <property type="component" value="Unassembled WGS sequence"/>
</dbReference>
<proteinExistence type="predicted"/>
<dbReference type="GeneID" id="14869941"/>
<organism evidence="2 3">
    <name type="scientific">Cavenderia fasciculata</name>
    <name type="common">Slime mold</name>
    <name type="synonym">Dictyostelium fasciculatum</name>
    <dbReference type="NCBI Taxonomy" id="261658"/>
    <lineage>
        <taxon>Eukaryota</taxon>
        <taxon>Amoebozoa</taxon>
        <taxon>Evosea</taxon>
        <taxon>Eumycetozoa</taxon>
        <taxon>Dictyostelia</taxon>
        <taxon>Acytosteliales</taxon>
        <taxon>Cavenderiaceae</taxon>
        <taxon>Cavenderia</taxon>
    </lineage>
</organism>
<name>F4Q5V1_CACFS</name>
<dbReference type="RefSeq" id="XP_004355844.1">
    <property type="nucleotide sequence ID" value="XM_004355791.1"/>
</dbReference>
<gene>
    <name evidence="2" type="ORF">DFA_08355</name>
</gene>
<sequence length="90" mass="10057">MKSSIIIVLVGITLFLFLTTMVTNSTFCGMQDGTSKCPKEEHNGNATDSCCKKIGSYQNEWGCWVSSENGVWEKFSNCCLYDFDCQGVKF</sequence>
<dbReference type="AlphaFoldDB" id="F4Q5V1"/>
<protein>
    <submittedName>
        <fullName evidence="2">Uncharacterized protein</fullName>
    </submittedName>
</protein>
<evidence type="ECO:0000313" key="2">
    <source>
        <dbReference type="EMBL" id="EGG17360.1"/>
    </source>
</evidence>
<dbReference type="EMBL" id="GL883021">
    <property type="protein sequence ID" value="EGG17360.1"/>
    <property type="molecule type" value="Genomic_DNA"/>
</dbReference>
<evidence type="ECO:0000313" key="3">
    <source>
        <dbReference type="Proteomes" id="UP000007797"/>
    </source>
</evidence>
<feature type="signal peptide" evidence="1">
    <location>
        <begin position="1"/>
        <end position="24"/>
    </location>
</feature>
<dbReference type="KEGG" id="dfa:DFA_08355"/>
<evidence type="ECO:0000256" key="1">
    <source>
        <dbReference type="SAM" id="SignalP"/>
    </source>
</evidence>
<reference evidence="3" key="1">
    <citation type="journal article" date="2011" name="Genome Res.">
        <title>Phylogeny-wide analysis of social amoeba genomes highlights ancient origins for complex intercellular communication.</title>
        <authorList>
            <person name="Heidel A.J."/>
            <person name="Lawal H.M."/>
            <person name="Felder M."/>
            <person name="Schilde C."/>
            <person name="Helps N.R."/>
            <person name="Tunggal B."/>
            <person name="Rivero F."/>
            <person name="John U."/>
            <person name="Schleicher M."/>
            <person name="Eichinger L."/>
            <person name="Platzer M."/>
            <person name="Noegel A.A."/>
            <person name="Schaap P."/>
            <person name="Gloeckner G."/>
        </authorList>
    </citation>
    <scope>NUCLEOTIDE SEQUENCE [LARGE SCALE GENOMIC DNA]</scope>
    <source>
        <strain evidence="3">SH3</strain>
    </source>
</reference>
<keyword evidence="3" id="KW-1185">Reference proteome</keyword>
<accession>F4Q5V1</accession>
<keyword evidence="1" id="KW-0732">Signal</keyword>